<evidence type="ECO:0000313" key="1">
    <source>
        <dbReference type="EMBL" id="SEJ55540.1"/>
    </source>
</evidence>
<name>A0A1H7A119_9BACT</name>
<protein>
    <submittedName>
        <fullName evidence="1">Gluconate 2-dehydrogenase subunit 3</fullName>
    </submittedName>
</protein>
<dbReference type="AlphaFoldDB" id="A0A1H7A119"/>
<accession>A0A1H7A119</accession>
<proteinExistence type="predicted"/>
<keyword evidence="2" id="KW-1185">Reference proteome</keyword>
<reference evidence="2" key="1">
    <citation type="submission" date="2016-10" db="EMBL/GenBank/DDBJ databases">
        <authorList>
            <person name="Varghese N."/>
            <person name="Submissions S."/>
        </authorList>
    </citation>
    <scope>NUCLEOTIDE SEQUENCE [LARGE SCALE GENOMIC DNA]</scope>
    <source>
        <strain evidence="2">IBRC-M 10761</strain>
    </source>
</reference>
<dbReference type="InterPro" id="IPR027056">
    <property type="entry name" value="Gluconate_2DH_su3"/>
</dbReference>
<dbReference type="STRING" id="1416801.SAMN05192553_10557"/>
<organism evidence="1 2">
    <name type="scientific">Cyclobacterium xiamenense</name>
    <dbReference type="NCBI Taxonomy" id="1297121"/>
    <lineage>
        <taxon>Bacteria</taxon>
        <taxon>Pseudomonadati</taxon>
        <taxon>Bacteroidota</taxon>
        <taxon>Cytophagia</taxon>
        <taxon>Cytophagales</taxon>
        <taxon>Cyclobacteriaceae</taxon>
        <taxon>Cyclobacterium</taxon>
    </lineage>
</organism>
<dbReference type="EMBL" id="FNZH01000005">
    <property type="protein sequence ID" value="SEJ55540.1"/>
    <property type="molecule type" value="Genomic_DNA"/>
</dbReference>
<sequence length="205" mass="22590">MQRNKSKTETYNPLAMDRRLALKQTALLVGGTVVGAELFLSGCGSETPHSFAFTSRDISLMDEIGETILPESDQSPGAKAAEIGHFMAKMVLDCYGTGEQEIFRQGLKTIDRLAKEDQGVDFLSLDFQQKTELLTRLDWEATQSTRGESVHFYTLIKQLTLLGYFTSEIGVSQALRYNPSPGEYDGCVPYNKGTPAWFGPTSSIG</sequence>
<dbReference type="Proteomes" id="UP000199403">
    <property type="component" value="Unassembled WGS sequence"/>
</dbReference>
<dbReference type="OrthoDB" id="6385145at2"/>
<gene>
    <name evidence="1" type="ORF">SAMN05192553_10557</name>
</gene>
<dbReference type="Pfam" id="PF13618">
    <property type="entry name" value="Gluconate_2-dh3"/>
    <property type="match status" value="1"/>
</dbReference>
<evidence type="ECO:0000313" key="2">
    <source>
        <dbReference type="Proteomes" id="UP000199403"/>
    </source>
</evidence>